<dbReference type="EMBL" id="GBRH01173192">
    <property type="protein sequence ID" value="JAE24704.1"/>
    <property type="molecule type" value="Transcribed_RNA"/>
</dbReference>
<dbReference type="AlphaFoldDB" id="A0A0A9Q0B4"/>
<sequence length="40" mass="4815">MMLKICFYFETQRMVVLYVLALLPRLGRTLNCTHSRRLNI</sequence>
<reference evidence="1" key="1">
    <citation type="submission" date="2014-09" db="EMBL/GenBank/DDBJ databases">
        <authorList>
            <person name="Magalhaes I.L.F."/>
            <person name="Oliveira U."/>
            <person name="Santos F.R."/>
            <person name="Vidigal T.H.D.A."/>
            <person name="Brescovit A.D."/>
            <person name="Santos A.J."/>
        </authorList>
    </citation>
    <scope>NUCLEOTIDE SEQUENCE</scope>
    <source>
        <tissue evidence="1">Shoot tissue taken approximately 20 cm above the soil surface</tissue>
    </source>
</reference>
<protein>
    <submittedName>
        <fullName evidence="1">Uncharacterized protein</fullName>
    </submittedName>
</protein>
<evidence type="ECO:0000313" key="1">
    <source>
        <dbReference type="EMBL" id="JAE24704.1"/>
    </source>
</evidence>
<reference evidence="1" key="2">
    <citation type="journal article" date="2015" name="Data Brief">
        <title>Shoot transcriptome of the giant reed, Arundo donax.</title>
        <authorList>
            <person name="Barrero R.A."/>
            <person name="Guerrero F.D."/>
            <person name="Moolhuijzen P."/>
            <person name="Goolsby J.A."/>
            <person name="Tidwell J."/>
            <person name="Bellgard S.E."/>
            <person name="Bellgard M.I."/>
        </authorList>
    </citation>
    <scope>NUCLEOTIDE SEQUENCE</scope>
    <source>
        <tissue evidence="1">Shoot tissue taken approximately 20 cm above the soil surface</tissue>
    </source>
</reference>
<accession>A0A0A9Q0B4</accession>
<proteinExistence type="predicted"/>
<organism evidence="1">
    <name type="scientific">Arundo donax</name>
    <name type="common">Giant reed</name>
    <name type="synonym">Donax arundinaceus</name>
    <dbReference type="NCBI Taxonomy" id="35708"/>
    <lineage>
        <taxon>Eukaryota</taxon>
        <taxon>Viridiplantae</taxon>
        <taxon>Streptophyta</taxon>
        <taxon>Embryophyta</taxon>
        <taxon>Tracheophyta</taxon>
        <taxon>Spermatophyta</taxon>
        <taxon>Magnoliopsida</taxon>
        <taxon>Liliopsida</taxon>
        <taxon>Poales</taxon>
        <taxon>Poaceae</taxon>
        <taxon>PACMAD clade</taxon>
        <taxon>Arundinoideae</taxon>
        <taxon>Arundineae</taxon>
        <taxon>Arundo</taxon>
    </lineage>
</organism>
<name>A0A0A9Q0B4_ARUDO</name>